<dbReference type="AlphaFoldDB" id="G0PIM8"/>
<evidence type="ECO:0000313" key="3">
    <source>
        <dbReference type="Proteomes" id="UP000008068"/>
    </source>
</evidence>
<name>G0PIM8_CAEBE</name>
<gene>
    <name evidence="2" type="ORF">CAEBREN_12874</name>
</gene>
<sequence>MPTLLEMPPEIMKEIVDFVGCPGIFTLRNVCHNLRNFVDNIRPSFRLQKLGYYISSESLFILCDQNDKKYKRKFDISDQDKFFKMLEMILKCQKSTLTFSIDDTSQMPGFYEKVNGILESRPSPLKVHKLSIRCLYQYQIHSILSTLESGTLEKIKFSGRDMETLELNEIVGLEQWKQAKSFDMYSFIMSSPIFLTRPDTKRLFNIYVEWRWDGERQWHETLGPFRISNNYSYEWRFWFPNSTGTLRVAHRGNQITFETLN</sequence>
<dbReference type="PANTHER" id="PTHR23015">
    <property type="entry name" value="UNCHARACTERIZED C.ELEGANS PROTEIN"/>
    <property type="match status" value="1"/>
</dbReference>
<keyword evidence="3" id="KW-1185">Reference proteome</keyword>
<evidence type="ECO:0000259" key="1">
    <source>
        <dbReference type="PROSITE" id="PS50181"/>
    </source>
</evidence>
<accession>G0PIM8</accession>
<dbReference type="InterPro" id="IPR001810">
    <property type="entry name" value="F-box_dom"/>
</dbReference>
<dbReference type="InterPro" id="IPR002900">
    <property type="entry name" value="DUF38/FTH_CAE_spp"/>
</dbReference>
<dbReference type="OrthoDB" id="5793453at2759"/>
<proteinExistence type="predicted"/>
<feature type="domain" description="F-box" evidence="1">
    <location>
        <begin position="1"/>
        <end position="50"/>
    </location>
</feature>
<evidence type="ECO:0000313" key="2">
    <source>
        <dbReference type="EMBL" id="EGT57843.1"/>
    </source>
</evidence>
<dbReference type="PROSITE" id="PS50181">
    <property type="entry name" value="FBOX"/>
    <property type="match status" value="1"/>
</dbReference>
<dbReference type="InterPro" id="IPR040161">
    <property type="entry name" value="FB224"/>
</dbReference>
<dbReference type="CDD" id="cd22150">
    <property type="entry name" value="F-box_CeFBXA-like"/>
    <property type="match status" value="1"/>
</dbReference>
<dbReference type="PANTHER" id="PTHR23015:SF4">
    <property type="entry name" value="DUF38 DOMAIN-CONTAINING PROTEIN-RELATED"/>
    <property type="match status" value="1"/>
</dbReference>
<dbReference type="GO" id="GO:0045087">
    <property type="term" value="P:innate immune response"/>
    <property type="evidence" value="ECO:0007669"/>
    <property type="project" value="TreeGrafter"/>
</dbReference>
<reference evidence="3" key="1">
    <citation type="submission" date="2011-07" db="EMBL/GenBank/DDBJ databases">
        <authorList>
            <consortium name="Caenorhabditis brenneri Sequencing and Analysis Consortium"/>
            <person name="Wilson R.K."/>
        </authorList>
    </citation>
    <scope>NUCLEOTIDE SEQUENCE [LARGE SCALE GENOMIC DNA]</scope>
    <source>
        <strain evidence="3">PB2801</strain>
    </source>
</reference>
<organism evidence="3">
    <name type="scientific">Caenorhabditis brenneri</name>
    <name type="common">Nematode worm</name>
    <dbReference type="NCBI Taxonomy" id="135651"/>
    <lineage>
        <taxon>Eukaryota</taxon>
        <taxon>Metazoa</taxon>
        <taxon>Ecdysozoa</taxon>
        <taxon>Nematoda</taxon>
        <taxon>Chromadorea</taxon>
        <taxon>Rhabditida</taxon>
        <taxon>Rhabditina</taxon>
        <taxon>Rhabditomorpha</taxon>
        <taxon>Rhabditoidea</taxon>
        <taxon>Rhabditidae</taxon>
        <taxon>Peloderinae</taxon>
        <taxon>Caenorhabditis</taxon>
    </lineage>
</organism>
<dbReference type="HOGENOM" id="CLU_030831_0_2_1"/>
<dbReference type="EMBL" id="GL380585">
    <property type="protein sequence ID" value="EGT57843.1"/>
    <property type="molecule type" value="Genomic_DNA"/>
</dbReference>
<dbReference type="InParanoid" id="G0PIM8"/>
<protein>
    <recommendedName>
        <fullName evidence="1">F-box domain-containing protein</fullName>
    </recommendedName>
</protein>
<dbReference type="Pfam" id="PF01827">
    <property type="entry name" value="FTH"/>
    <property type="match status" value="1"/>
</dbReference>
<dbReference type="Proteomes" id="UP000008068">
    <property type="component" value="Unassembled WGS sequence"/>
</dbReference>
<dbReference type="SMART" id="SM00256">
    <property type="entry name" value="FBOX"/>
    <property type="match status" value="1"/>
</dbReference>
<dbReference type="Pfam" id="PF00646">
    <property type="entry name" value="F-box"/>
    <property type="match status" value="1"/>
</dbReference>